<organism evidence="2 3">
    <name type="scientific">Porphyromonas uenonis 60-3</name>
    <dbReference type="NCBI Taxonomy" id="596327"/>
    <lineage>
        <taxon>Bacteria</taxon>
        <taxon>Pseudomonadati</taxon>
        <taxon>Bacteroidota</taxon>
        <taxon>Bacteroidia</taxon>
        <taxon>Bacteroidales</taxon>
        <taxon>Porphyromonadaceae</taxon>
        <taxon>Porphyromonas</taxon>
    </lineage>
</organism>
<protein>
    <submittedName>
        <fullName evidence="2">Uncharacterized protein</fullName>
    </submittedName>
</protein>
<accession>C2MAP2</accession>
<reference evidence="2 3" key="1">
    <citation type="submission" date="2009-04" db="EMBL/GenBank/DDBJ databases">
        <authorList>
            <person name="Sebastian Y."/>
            <person name="Madupu R."/>
            <person name="Durkin A.S."/>
            <person name="Torralba M."/>
            <person name="Methe B."/>
            <person name="Sutton G.G."/>
            <person name="Strausberg R.L."/>
            <person name="Nelson K.E."/>
        </authorList>
    </citation>
    <scope>NUCLEOTIDE SEQUENCE [LARGE SCALE GENOMIC DNA]</scope>
    <source>
        <strain evidence="2 3">60-3</strain>
    </source>
</reference>
<gene>
    <name evidence="2" type="ORF">PORUE0001_1120</name>
</gene>
<proteinExistence type="predicted"/>
<dbReference type="Proteomes" id="UP000003303">
    <property type="component" value="Unassembled WGS sequence"/>
</dbReference>
<evidence type="ECO:0000256" key="1">
    <source>
        <dbReference type="SAM" id="Phobius"/>
    </source>
</evidence>
<keyword evidence="1" id="KW-1133">Transmembrane helix</keyword>
<feature type="transmembrane region" description="Helical" evidence="1">
    <location>
        <begin position="17"/>
        <end position="36"/>
    </location>
</feature>
<dbReference type="EMBL" id="ACLR01000111">
    <property type="protein sequence ID" value="EEK17195.1"/>
    <property type="molecule type" value="Genomic_DNA"/>
</dbReference>
<dbReference type="STRING" id="596327.PORUE0001_1120"/>
<dbReference type="AlphaFoldDB" id="C2MAP2"/>
<keyword evidence="3" id="KW-1185">Reference proteome</keyword>
<comment type="caution">
    <text evidence="2">The sequence shown here is derived from an EMBL/GenBank/DDBJ whole genome shotgun (WGS) entry which is preliminary data.</text>
</comment>
<evidence type="ECO:0000313" key="2">
    <source>
        <dbReference type="EMBL" id="EEK17195.1"/>
    </source>
</evidence>
<evidence type="ECO:0000313" key="3">
    <source>
        <dbReference type="Proteomes" id="UP000003303"/>
    </source>
</evidence>
<dbReference type="RefSeq" id="WP_007364951.1">
    <property type="nucleotide sequence ID" value="NZ_ACLR01000111.1"/>
</dbReference>
<sequence>MTKKGGYYESNNDRIPWWAWILMIPGFILAPVFWFIHDLINPNKLKRDREAYWKKRGDGSTSPTA</sequence>
<dbReference type="OrthoDB" id="9964351at2"/>
<keyword evidence="1" id="KW-0812">Transmembrane</keyword>
<keyword evidence="1" id="KW-0472">Membrane</keyword>
<name>C2MAP2_9PORP</name>